<sequence>MLTALYAHAQQGGAPNANTLMSADFWKTKPSVAQVKAEIAKGNSPSKPDAASWDPTARAILNGAPLETIQFMVEQEGNGVKKKTHHSASYLHWAAARGNAELVGYLIGKGSDVHLTDSHGASVIGNAAANGNQDKGVYEALFKAGVSPKAKYENGATVLMLGVAADPDLTLTDYFISKGLSITDKDEYGRTVADYAARTGNRELIEKLIKRGVKPTGHALFFATQGSRMSSNGIDAYKYLVETLKLDPKTISKDGATVLHQLIRRPNAEVIAYFVNQGVDLNKADNEGNTLLMLAASGRDVQLVEQTLLPKIKNINAKNDKGESALTKAIATGSSEMVALLLKNGADVKVVDKDQNNLAYHWFESYREVSGGPAGPMPGAPAREGERGGNGRERAGQEFDKKLELLKNAGLDVSAPQQNGSTLFHLAVAKGNEKLFEKASALGANINAQDKEGATPLHKAALTAKDDKILKALIALGAKKELKTEFGETAYDLAKDNNFLADSKVTLDFLK</sequence>
<reference evidence="6" key="1">
    <citation type="submission" date="2016-10" db="EMBL/GenBank/DDBJ databases">
        <authorList>
            <person name="Varghese N."/>
            <person name="Submissions S."/>
        </authorList>
    </citation>
    <scope>NUCLEOTIDE SEQUENCE [LARGE SCALE GENOMIC DNA]</scope>
    <source>
        <strain evidence="6">DSM 25329</strain>
    </source>
</reference>
<feature type="region of interest" description="Disordered" evidence="4">
    <location>
        <begin position="370"/>
        <end position="394"/>
    </location>
</feature>
<dbReference type="PROSITE" id="PS50088">
    <property type="entry name" value="ANK_REPEAT"/>
    <property type="match status" value="5"/>
</dbReference>
<dbReference type="InterPro" id="IPR002110">
    <property type="entry name" value="Ankyrin_rpt"/>
</dbReference>
<keyword evidence="6" id="KW-1185">Reference proteome</keyword>
<dbReference type="STRING" id="659014.SAMN04487996_11696"/>
<dbReference type="InterPro" id="IPR051165">
    <property type="entry name" value="Multifunctional_ANK_Repeat"/>
</dbReference>
<dbReference type="Proteomes" id="UP000198748">
    <property type="component" value="Unassembled WGS sequence"/>
</dbReference>
<feature type="compositionally biased region" description="Basic and acidic residues" evidence="4">
    <location>
        <begin position="383"/>
        <end position="394"/>
    </location>
</feature>
<gene>
    <name evidence="5" type="ORF">SAMN04487996_11696</name>
</gene>
<keyword evidence="2 3" id="KW-0040">ANK repeat</keyword>
<dbReference type="Pfam" id="PF12796">
    <property type="entry name" value="Ank_2"/>
    <property type="match status" value="3"/>
</dbReference>
<accession>A0A1G7SG91</accession>
<dbReference type="PANTHER" id="PTHR24123">
    <property type="entry name" value="ANKYRIN REPEAT-CONTAINING"/>
    <property type="match status" value="1"/>
</dbReference>
<feature type="repeat" description="ANK" evidence="3">
    <location>
        <begin position="452"/>
        <end position="485"/>
    </location>
</feature>
<dbReference type="SUPFAM" id="SSF48403">
    <property type="entry name" value="Ankyrin repeat"/>
    <property type="match status" value="2"/>
</dbReference>
<keyword evidence="1" id="KW-0677">Repeat</keyword>
<dbReference type="PANTHER" id="PTHR24123:SF33">
    <property type="entry name" value="PROTEIN HOS4"/>
    <property type="match status" value="1"/>
</dbReference>
<dbReference type="Gene3D" id="1.25.40.20">
    <property type="entry name" value="Ankyrin repeat-containing domain"/>
    <property type="match status" value="2"/>
</dbReference>
<feature type="repeat" description="ANK" evidence="3">
    <location>
        <begin position="254"/>
        <end position="286"/>
    </location>
</feature>
<feature type="repeat" description="ANK" evidence="3">
    <location>
        <begin position="419"/>
        <end position="451"/>
    </location>
</feature>
<evidence type="ECO:0000256" key="1">
    <source>
        <dbReference type="ARBA" id="ARBA00022737"/>
    </source>
</evidence>
<evidence type="ECO:0000256" key="4">
    <source>
        <dbReference type="SAM" id="MobiDB-lite"/>
    </source>
</evidence>
<name>A0A1G7SG91_9BACT</name>
<evidence type="ECO:0000256" key="3">
    <source>
        <dbReference type="PROSITE-ProRule" id="PRU00023"/>
    </source>
</evidence>
<dbReference type="InterPro" id="IPR036770">
    <property type="entry name" value="Ankyrin_rpt-contain_sf"/>
</dbReference>
<dbReference type="AlphaFoldDB" id="A0A1G7SG91"/>
<protein>
    <submittedName>
        <fullName evidence="5">Ankyrin repeat</fullName>
    </submittedName>
</protein>
<feature type="repeat" description="ANK" evidence="3">
    <location>
        <begin position="86"/>
        <end position="118"/>
    </location>
</feature>
<feature type="repeat" description="ANK" evidence="3">
    <location>
        <begin position="321"/>
        <end position="353"/>
    </location>
</feature>
<dbReference type="Pfam" id="PF00023">
    <property type="entry name" value="Ank"/>
    <property type="match status" value="2"/>
</dbReference>
<dbReference type="EMBL" id="FNAN01000016">
    <property type="protein sequence ID" value="SDG21914.1"/>
    <property type="molecule type" value="Genomic_DNA"/>
</dbReference>
<dbReference type="SMART" id="SM00248">
    <property type="entry name" value="ANK"/>
    <property type="match status" value="8"/>
</dbReference>
<organism evidence="5 6">
    <name type="scientific">Dyadobacter soli</name>
    <dbReference type="NCBI Taxonomy" id="659014"/>
    <lineage>
        <taxon>Bacteria</taxon>
        <taxon>Pseudomonadati</taxon>
        <taxon>Bacteroidota</taxon>
        <taxon>Cytophagia</taxon>
        <taxon>Cytophagales</taxon>
        <taxon>Spirosomataceae</taxon>
        <taxon>Dyadobacter</taxon>
    </lineage>
</organism>
<evidence type="ECO:0000313" key="5">
    <source>
        <dbReference type="EMBL" id="SDG21914.1"/>
    </source>
</evidence>
<proteinExistence type="predicted"/>
<dbReference type="PROSITE" id="PS50297">
    <property type="entry name" value="ANK_REP_REGION"/>
    <property type="match status" value="5"/>
</dbReference>
<evidence type="ECO:0000256" key="2">
    <source>
        <dbReference type="ARBA" id="ARBA00023043"/>
    </source>
</evidence>
<evidence type="ECO:0000313" key="6">
    <source>
        <dbReference type="Proteomes" id="UP000198748"/>
    </source>
</evidence>